<protein>
    <submittedName>
        <fullName evidence="1">Uncharacterized protein</fullName>
    </submittedName>
</protein>
<dbReference type="KEGG" id="asha:G8E00_08750"/>
<name>A0A6G8RVX0_9GAMM</name>
<dbReference type="Proteomes" id="UP000502297">
    <property type="component" value="Chromosome"/>
</dbReference>
<evidence type="ECO:0000313" key="2">
    <source>
        <dbReference type="Proteomes" id="UP000502297"/>
    </source>
</evidence>
<proteinExistence type="predicted"/>
<sequence length="68" mass="7369">MNNKPVELTQEEILAISGAGLVADGVRLIGDDIVNRLEATVLNFSAKTQESLNNRGWTYIASLVKVIV</sequence>
<gene>
    <name evidence="1" type="ORF">G8E00_08750</name>
</gene>
<reference evidence="1 2" key="1">
    <citation type="submission" date="2020-03" db="EMBL/GenBank/DDBJ databases">
        <authorList>
            <person name="Zhu W."/>
        </authorList>
    </citation>
    <scope>NUCLEOTIDE SEQUENCE [LARGE SCALE GENOMIC DNA]</scope>
    <source>
        <strain evidence="1 2">323-1</strain>
    </source>
</reference>
<dbReference type="RefSeq" id="WP_166009750.1">
    <property type="nucleotide sequence ID" value="NZ_CP049801.1"/>
</dbReference>
<dbReference type="AlphaFoldDB" id="A0A6G8RVX0"/>
<accession>A0A6G8RVX0</accession>
<evidence type="ECO:0000313" key="1">
    <source>
        <dbReference type="EMBL" id="QIO06035.1"/>
    </source>
</evidence>
<dbReference type="EMBL" id="CP049801">
    <property type="protein sequence ID" value="QIO06035.1"/>
    <property type="molecule type" value="Genomic_DNA"/>
</dbReference>
<organism evidence="1 2">
    <name type="scientific">Acinetobacter shaoyimingii</name>
    <dbReference type="NCBI Taxonomy" id="2715164"/>
    <lineage>
        <taxon>Bacteria</taxon>
        <taxon>Pseudomonadati</taxon>
        <taxon>Pseudomonadota</taxon>
        <taxon>Gammaproteobacteria</taxon>
        <taxon>Moraxellales</taxon>
        <taxon>Moraxellaceae</taxon>
        <taxon>Acinetobacter</taxon>
    </lineage>
</organism>
<keyword evidence="2" id="KW-1185">Reference proteome</keyword>